<feature type="compositionally biased region" description="Basic and acidic residues" evidence="1">
    <location>
        <begin position="61"/>
        <end position="76"/>
    </location>
</feature>
<accession>A0AAV5HNB2</accession>
<proteinExistence type="predicted"/>
<sequence length="187" mass="20516">MKKDQKAGAEMKKVITPVRGGMVFVQAECPIVEASEADQKVITKKDTLPERTPATPCQDCPLKKEQKASAEMKKDQKAGAEMKKVITPVRGGMVTLCLNEHHAPSYRCDDLLHLGAGLLVLLHLRISAVPLTRLVVLLLLGGWTQNTADYKSSTRQSIHGGLGGLRREMQKEEKFEKNEGMLGEGRG</sequence>
<gene>
    <name evidence="2" type="ORF">SLEP1_g1568</name>
</gene>
<organism evidence="2 3">
    <name type="scientific">Rubroshorea leprosula</name>
    <dbReference type="NCBI Taxonomy" id="152421"/>
    <lineage>
        <taxon>Eukaryota</taxon>
        <taxon>Viridiplantae</taxon>
        <taxon>Streptophyta</taxon>
        <taxon>Embryophyta</taxon>
        <taxon>Tracheophyta</taxon>
        <taxon>Spermatophyta</taxon>
        <taxon>Magnoliopsida</taxon>
        <taxon>eudicotyledons</taxon>
        <taxon>Gunneridae</taxon>
        <taxon>Pentapetalae</taxon>
        <taxon>rosids</taxon>
        <taxon>malvids</taxon>
        <taxon>Malvales</taxon>
        <taxon>Dipterocarpaceae</taxon>
        <taxon>Rubroshorea</taxon>
    </lineage>
</organism>
<feature type="region of interest" description="Disordered" evidence="1">
    <location>
        <begin position="49"/>
        <end position="76"/>
    </location>
</feature>
<evidence type="ECO:0000313" key="2">
    <source>
        <dbReference type="EMBL" id="GKU87119.1"/>
    </source>
</evidence>
<feature type="region of interest" description="Disordered" evidence="1">
    <location>
        <begin position="154"/>
        <end position="187"/>
    </location>
</feature>
<name>A0AAV5HNB2_9ROSI</name>
<protein>
    <submittedName>
        <fullName evidence="2">Uncharacterized protein</fullName>
    </submittedName>
</protein>
<feature type="compositionally biased region" description="Basic and acidic residues" evidence="1">
    <location>
        <begin position="165"/>
        <end position="187"/>
    </location>
</feature>
<comment type="caution">
    <text evidence="2">The sequence shown here is derived from an EMBL/GenBank/DDBJ whole genome shotgun (WGS) entry which is preliminary data.</text>
</comment>
<evidence type="ECO:0000256" key="1">
    <source>
        <dbReference type="SAM" id="MobiDB-lite"/>
    </source>
</evidence>
<dbReference type="EMBL" id="BPVZ01000002">
    <property type="protein sequence ID" value="GKU87119.1"/>
    <property type="molecule type" value="Genomic_DNA"/>
</dbReference>
<dbReference type="Proteomes" id="UP001054252">
    <property type="component" value="Unassembled WGS sequence"/>
</dbReference>
<dbReference type="AlphaFoldDB" id="A0AAV5HNB2"/>
<keyword evidence="3" id="KW-1185">Reference proteome</keyword>
<reference evidence="2 3" key="1">
    <citation type="journal article" date="2021" name="Commun. Biol.">
        <title>The genome of Shorea leprosula (Dipterocarpaceae) highlights the ecological relevance of drought in aseasonal tropical rainforests.</title>
        <authorList>
            <person name="Ng K.K.S."/>
            <person name="Kobayashi M.J."/>
            <person name="Fawcett J.A."/>
            <person name="Hatakeyama M."/>
            <person name="Paape T."/>
            <person name="Ng C.H."/>
            <person name="Ang C.C."/>
            <person name="Tnah L.H."/>
            <person name="Lee C.T."/>
            <person name="Nishiyama T."/>
            <person name="Sese J."/>
            <person name="O'Brien M.J."/>
            <person name="Copetti D."/>
            <person name="Mohd Noor M.I."/>
            <person name="Ong R.C."/>
            <person name="Putra M."/>
            <person name="Sireger I.Z."/>
            <person name="Indrioko S."/>
            <person name="Kosugi Y."/>
            <person name="Izuno A."/>
            <person name="Isagi Y."/>
            <person name="Lee S.L."/>
            <person name="Shimizu K.K."/>
        </authorList>
    </citation>
    <scope>NUCLEOTIDE SEQUENCE [LARGE SCALE GENOMIC DNA]</scope>
    <source>
        <strain evidence="2">214</strain>
    </source>
</reference>
<evidence type="ECO:0000313" key="3">
    <source>
        <dbReference type="Proteomes" id="UP001054252"/>
    </source>
</evidence>